<dbReference type="Gene3D" id="2.40.70.10">
    <property type="entry name" value="Acid Proteases"/>
    <property type="match status" value="1"/>
</dbReference>
<dbReference type="CDD" id="cd00303">
    <property type="entry name" value="retropepsin_like"/>
    <property type="match status" value="1"/>
</dbReference>
<evidence type="ECO:0000256" key="1">
    <source>
        <dbReference type="SAM" id="MobiDB-lite"/>
    </source>
</evidence>
<dbReference type="AlphaFoldDB" id="A0A6A4CC53"/>
<organism evidence="3 4">
    <name type="scientific">Phytophthora rubi</name>
    <dbReference type="NCBI Taxonomy" id="129364"/>
    <lineage>
        <taxon>Eukaryota</taxon>
        <taxon>Sar</taxon>
        <taxon>Stramenopiles</taxon>
        <taxon>Oomycota</taxon>
        <taxon>Peronosporomycetes</taxon>
        <taxon>Peronosporales</taxon>
        <taxon>Peronosporaceae</taxon>
        <taxon>Phytophthora</taxon>
    </lineage>
</organism>
<accession>A0A6A4CC53</accession>
<dbReference type="InterPro" id="IPR000477">
    <property type="entry name" value="RT_dom"/>
</dbReference>
<evidence type="ECO:0000259" key="2">
    <source>
        <dbReference type="PROSITE" id="PS50878"/>
    </source>
</evidence>
<feature type="region of interest" description="Disordered" evidence="1">
    <location>
        <begin position="187"/>
        <end position="212"/>
    </location>
</feature>
<gene>
    <name evidence="3" type="ORF">PR003_g25817</name>
</gene>
<dbReference type="SUPFAM" id="SSF56672">
    <property type="entry name" value="DNA/RNA polymerases"/>
    <property type="match status" value="1"/>
</dbReference>
<dbReference type="PROSITE" id="PS50878">
    <property type="entry name" value="RT_POL"/>
    <property type="match status" value="1"/>
</dbReference>
<dbReference type="Pfam" id="PF03732">
    <property type="entry name" value="Retrotrans_gag"/>
    <property type="match status" value="1"/>
</dbReference>
<dbReference type="Proteomes" id="UP000434957">
    <property type="component" value="Unassembled WGS sequence"/>
</dbReference>
<reference evidence="3 4" key="1">
    <citation type="submission" date="2018-08" db="EMBL/GenBank/DDBJ databases">
        <title>Genomic investigation of the strawberry pathogen Phytophthora fragariae indicates pathogenicity is determined by transcriptional variation in three key races.</title>
        <authorList>
            <person name="Adams T.M."/>
            <person name="Armitage A.D."/>
            <person name="Sobczyk M.K."/>
            <person name="Bates H.J."/>
            <person name="Dunwell J.M."/>
            <person name="Nellist C.F."/>
            <person name="Harrison R.J."/>
        </authorList>
    </citation>
    <scope>NUCLEOTIDE SEQUENCE [LARGE SCALE GENOMIC DNA]</scope>
    <source>
        <strain evidence="3 4">SCRP333</strain>
    </source>
</reference>
<sequence>METSTYSGAVQDRLPQNRWFREIDIAIASRLIEAPTARVNFLLSRLSEKDKEWTLGKLVVDRDAFPTLESLQSDLRLAFEPPQDETRTRATFFALRQGKMSMRDYVQKTRHLVSCIVTNPIDVVSQVHVFTFGMHEGMTRYCLTRAEPSTLEAAFALALREDYTVASSYARALTPDARASTPKPMEIDAIEAESRSRSTSTARGPRFSNDNRPRDGRQLVCYRCRKAGYRAAVCRAPAPVLASAEVVGEADDTFPTALPKNGPGEIVVKLADCKPHRAPRRAVSLAYAFDGFSTNDDFLVIELNYAFDCILGIPWLARYQPEIDWLARSVRRRIGYDVSEVFTHLLVAPSRHVAVVDRTSTTQPPPRECDGPRCVECAASVIGPASNPPSRAREGLKKNTVEQWLPYVNYAVEQGLPHVKNAVEQRLPPVQNAVEQRSPHVKNAVEQRLPLENATVEQRLPFADDSVAQQGLRDTGMVVTEFPCLEEGEVSSTETSASSSGSRRLRKSKRNRSGRRRLRRRSTVVDQAPSSEILNIVEYSEGSPNQVRAIEVANPPTDAATITRLPGLSWKHFLRDLKAGEIEQSDQPDVLANAVGTDASSSRPKAAEPKSVREARFAAQSWQALQDSNNPVYSLAREFEDIFPEKIPAELPAERDVRHEIDLVPGSKNCVTREWPLPRDQVQAIDDFFEGRRKAGHVRESISPHSSPTFCVKKATGGWRIVHAFNKLNDATIPAQTPIPRKDMVLDTMSGSVIYSAIDLTDGFYQILMRESDIPLTAVSTPSSMHWEWLVMPQGLKNAPATFNRMVSHVLRPLRAFAPNYFDDIFVHSRAEDGLSAVDIPVLGCYVSKSGVRADPEKISSICSWPTPKNQTELRQWLGLANYLHKYTKDYAGLIQPMSSLLKKDVAWNWRPEHQDAFDAVKKSLASAPVLML</sequence>
<comment type="caution">
    <text evidence="3">The sequence shown here is derived from an EMBL/GenBank/DDBJ whole genome shotgun (WGS) entry which is preliminary data.</text>
</comment>
<dbReference type="PANTHER" id="PTHR33064">
    <property type="entry name" value="POL PROTEIN"/>
    <property type="match status" value="1"/>
</dbReference>
<dbReference type="PANTHER" id="PTHR33064:SF37">
    <property type="entry name" value="RIBONUCLEASE H"/>
    <property type="match status" value="1"/>
</dbReference>
<dbReference type="Gene3D" id="3.30.70.270">
    <property type="match status" value="2"/>
</dbReference>
<evidence type="ECO:0000313" key="4">
    <source>
        <dbReference type="Proteomes" id="UP000434957"/>
    </source>
</evidence>
<proteinExistence type="predicted"/>
<feature type="non-terminal residue" evidence="3">
    <location>
        <position position="933"/>
    </location>
</feature>
<feature type="region of interest" description="Disordered" evidence="1">
    <location>
        <begin position="487"/>
        <end position="526"/>
    </location>
</feature>
<dbReference type="EMBL" id="QXFT01003186">
    <property type="protein sequence ID" value="KAE9288381.1"/>
    <property type="molecule type" value="Genomic_DNA"/>
</dbReference>
<feature type="domain" description="Reverse transcriptase" evidence="2">
    <location>
        <begin position="693"/>
        <end position="882"/>
    </location>
</feature>
<feature type="compositionally biased region" description="Low complexity" evidence="1">
    <location>
        <begin position="491"/>
        <end position="502"/>
    </location>
</feature>
<dbReference type="Pfam" id="PF00078">
    <property type="entry name" value="RVT_1"/>
    <property type="match status" value="1"/>
</dbReference>
<feature type="compositionally biased region" description="Basic residues" evidence="1">
    <location>
        <begin position="503"/>
        <end position="522"/>
    </location>
</feature>
<dbReference type="FunFam" id="3.30.70.270:FF:000063">
    <property type="entry name" value="Zinc knuckle domaincontaining protein"/>
    <property type="match status" value="1"/>
</dbReference>
<evidence type="ECO:0000313" key="3">
    <source>
        <dbReference type="EMBL" id="KAE9288381.1"/>
    </source>
</evidence>
<dbReference type="InterPro" id="IPR005162">
    <property type="entry name" value="Retrotrans_gag_dom"/>
</dbReference>
<keyword evidence="4" id="KW-1185">Reference proteome</keyword>
<dbReference type="InterPro" id="IPR051320">
    <property type="entry name" value="Viral_Replic_Matur_Polypro"/>
</dbReference>
<dbReference type="InterPro" id="IPR021109">
    <property type="entry name" value="Peptidase_aspartic_dom_sf"/>
</dbReference>
<dbReference type="Gene3D" id="3.10.10.10">
    <property type="entry name" value="HIV Type 1 Reverse Transcriptase, subunit A, domain 1"/>
    <property type="match status" value="1"/>
</dbReference>
<protein>
    <recommendedName>
        <fullName evidence="2">Reverse transcriptase domain-containing protein</fullName>
    </recommendedName>
</protein>
<dbReference type="CDD" id="cd01647">
    <property type="entry name" value="RT_LTR"/>
    <property type="match status" value="1"/>
</dbReference>
<dbReference type="InterPro" id="IPR043128">
    <property type="entry name" value="Rev_trsase/Diguanyl_cyclase"/>
</dbReference>
<dbReference type="InterPro" id="IPR043502">
    <property type="entry name" value="DNA/RNA_pol_sf"/>
</dbReference>
<name>A0A6A4CC53_9STRA</name>